<organism evidence="1 2">
    <name type="scientific">Aeriscardovia aeriphila</name>
    <dbReference type="NCBI Taxonomy" id="218139"/>
    <lineage>
        <taxon>Bacteria</taxon>
        <taxon>Bacillati</taxon>
        <taxon>Actinomycetota</taxon>
        <taxon>Actinomycetes</taxon>
        <taxon>Bifidobacteriales</taxon>
        <taxon>Bifidobacteriaceae</taxon>
        <taxon>Aeriscardovia</taxon>
    </lineage>
</organism>
<dbReference type="InterPro" id="IPR003718">
    <property type="entry name" value="OsmC/Ohr_fam"/>
</dbReference>
<dbReference type="InterPro" id="IPR036102">
    <property type="entry name" value="OsmC/Ohrsf"/>
</dbReference>
<dbReference type="OrthoDB" id="4703953at2"/>
<protein>
    <submittedName>
        <fullName evidence="1">Peroxiredoxin</fullName>
    </submittedName>
</protein>
<accession>A0A261F9Y6</accession>
<dbReference type="Proteomes" id="UP000228976">
    <property type="component" value="Unassembled WGS sequence"/>
</dbReference>
<dbReference type="InterPro" id="IPR015946">
    <property type="entry name" value="KH_dom-like_a/b"/>
</dbReference>
<name>A0A261F9Y6_9BIFI</name>
<reference evidence="1 2" key="1">
    <citation type="journal article" date="2017" name="BMC Genomics">
        <title>Comparative genomic and phylogenomic analyses of the Bifidobacteriaceae family.</title>
        <authorList>
            <person name="Lugli G.A."/>
            <person name="Milani C."/>
            <person name="Turroni F."/>
            <person name="Duranti S."/>
            <person name="Mancabelli L."/>
            <person name="Mangifesta M."/>
            <person name="Ferrario C."/>
            <person name="Modesto M."/>
            <person name="Mattarelli P."/>
            <person name="Jiri K."/>
            <person name="van Sinderen D."/>
            <person name="Ventura M."/>
        </authorList>
    </citation>
    <scope>NUCLEOTIDE SEQUENCE [LARGE SCALE GENOMIC DNA]</scope>
    <source>
        <strain evidence="1 2">LMG 21773</strain>
    </source>
</reference>
<dbReference type="Gene3D" id="3.30.300.20">
    <property type="match status" value="1"/>
</dbReference>
<evidence type="ECO:0000313" key="2">
    <source>
        <dbReference type="Proteomes" id="UP000228976"/>
    </source>
</evidence>
<dbReference type="Pfam" id="PF02566">
    <property type="entry name" value="OsmC"/>
    <property type="match status" value="1"/>
</dbReference>
<keyword evidence="2" id="KW-1185">Reference proteome</keyword>
<dbReference type="RefSeq" id="WP_094689347.1">
    <property type="nucleotide sequence ID" value="NZ_JACBYZ010000001.1"/>
</dbReference>
<sequence length="137" mass="15478">MAKQLWVERREDGNWEGHSSEGASIVIGHEEGMFNPGDLMKIALAACGSMSSRMPVERVLGENKGARIEVSGDYDDDNDRYNSFSEKVIVDASDKGLSDEDVRKLQKRIRAHIEKDCTVVHTYIQRTPVDIEIEIKR</sequence>
<evidence type="ECO:0000313" key="1">
    <source>
        <dbReference type="EMBL" id="OZG55726.1"/>
    </source>
</evidence>
<dbReference type="SUPFAM" id="SSF82784">
    <property type="entry name" value="OsmC-like"/>
    <property type="match status" value="1"/>
</dbReference>
<dbReference type="EMBL" id="MWWU01000002">
    <property type="protein sequence ID" value="OZG55726.1"/>
    <property type="molecule type" value="Genomic_DNA"/>
</dbReference>
<gene>
    <name evidence="1" type="ORF">AEAE_0214</name>
</gene>
<proteinExistence type="predicted"/>
<comment type="caution">
    <text evidence="1">The sequence shown here is derived from an EMBL/GenBank/DDBJ whole genome shotgun (WGS) entry which is preliminary data.</text>
</comment>
<dbReference type="AlphaFoldDB" id="A0A261F9Y6"/>